<dbReference type="InterPro" id="IPR036770">
    <property type="entry name" value="Ankyrin_rpt-contain_sf"/>
</dbReference>
<dbReference type="PROSITE" id="PS50297">
    <property type="entry name" value="ANK_REP_REGION"/>
    <property type="match status" value="2"/>
</dbReference>
<sequence>MVSTRGQRKLLSLKKELVKKKAKWSYATRSKSKALIEQEILQNDASSYERYYDCLRQMCLEARYTFSYAKLPRMFNKRFWTNAELINRILVRAIKERELVMVSYVLERGLRVTIVPTDPSGTTALHLAVTSGLAFLADKLLDHVDGTNYSDPDGLTHFHVACLQGHRRAVDAFLARGCDANLLGRLNGEPATPLLLAVHFRHYELAKLLLERGADPRIRGERASVLHLLQSVTDNWMLGPRLCYPDQLEAFDSARGLDLLGELLRRGADVDARNYHRHTLLQMAVSALRDDVVERLLDKGARCHDVEFEGKCFSEEFRCPRYLEIVQSCLRIVKLLTEHGYEMNPSRSLKIMEFLIGPERYIKESRYFIEEAAVGLNGHILDLGKILNYETRACKYGDRLIECSSVSCRVETLAGIHCHSEKSTRGGFYLERETKAYLANRYIQLALHSYRNLTELVQSDYWREMLGRVSFEIELAKLLTLKSRHSGNDTSWSLHDLCVSSPSDTWPLLTKVDYESVLNDPLFDKKFPSIGGLIKGFVAKALVRKTCETYALGSMMKLMKFRLPELCCKNVIKFLGNEELLRVSKAV</sequence>
<organism evidence="4 5">
    <name type="scientific">Trichogramma kaykai</name>
    <dbReference type="NCBI Taxonomy" id="54128"/>
    <lineage>
        <taxon>Eukaryota</taxon>
        <taxon>Metazoa</taxon>
        <taxon>Ecdysozoa</taxon>
        <taxon>Arthropoda</taxon>
        <taxon>Hexapoda</taxon>
        <taxon>Insecta</taxon>
        <taxon>Pterygota</taxon>
        <taxon>Neoptera</taxon>
        <taxon>Endopterygota</taxon>
        <taxon>Hymenoptera</taxon>
        <taxon>Apocrita</taxon>
        <taxon>Proctotrupomorpha</taxon>
        <taxon>Chalcidoidea</taxon>
        <taxon>Trichogrammatidae</taxon>
        <taxon>Trichogramma</taxon>
    </lineage>
</organism>
<name>A0ABD2X264_9HYME</name>
<evidence type="ECO:0000256" key="1">
    <source>
        <dbReference type="ARBA" id="ARBA00022737"/>
    </source>
</evidence>
<keyword evidence="2 3" id="KW-0040">ANK repeat</keyword>
<evidence type="ECO:0000256" key="3">
    <source>
        <dbReference type="PROSITE-ProRule" id="PRU00023"/>
    </source>
</evidence>
<dbReference type="PROSITE" id="PS50088">
    <property type="entry name" value="ANK_REPEAT"/>
    <property type="match status" value="2"/>
</dbReference>
<gene>
    <name evidence="4" type="ORF">TKK_007951</name>
</gene>
<feature type="repeat" description="ANK" evidence="3">
    <location>
        <begin position="189"/>
        <end position="221"/>
    </location>
</feature>
<dbReference type="Pfam" id="PF12796">
    <property type="entry name" value="Ank_2"/>
    <property type="match status" value="1"/>
</dbReference>
<dbReference type="SMART" id="SM00248">
    <property type="entry name" value="ANK"/>
    <property type="match status" value="4"/>
</dbReference>
<comment type="caution">
    <text evidence="4">The sequence shown here is derived from an EMBL/GenBank/DDBJ whole genome shotgun (WGS) entry which is preliminary data.</text>
</comment>
<keyword evidence="5" id="KW-1185">Reference proteome</keyword>
<evidence type="ECO:0008006" key="6">
    <source>
        <dbReference type="Google" id="ProtNLM"/>
    </source>
</evidence>
<accession>A0ABD2X264</accession>
<dbReference type="InterPro" id="IPR002110">
    <property type="entry name" value="Ankyrin_rpt"/>
</dbReference>
<reference evidence="4 5" key="1">
    <citation type="journal article" date="2024" name="bioRxiv">
        <title>A reference genome for Trichogramma kaykai: A tiny desert-dwelling parasitoid wasp with competing sex-ratio distorters.</title>
        <authorList>
            <person name="Culotta J."/>
            <person name="Lindsey A.R."/>
        </authorList>
    </citation>
    <scope>NUCLEOTIDE SEQUENCE [LARGE SCALE GENOMIC DNA]</scope>
    <source>
        <strain evidence="4 5">KSX58</strain>
    </source>
</reference>
<dbReference type="Gene3D" id="1.25.40.20">
    <property type="entry name" value="Ankyrin repeat-containing domain"/>
    <property type="match status" value="2"/>
</dbReference>
<dbReference type="SUPFAM" id="SSF48403">
    <property type="entry name" value="Ankyrin repeat"/>
    <property type="match status" value="1"/>
</dbReference>
<dbReference type="Proteomes" id="UP001627154">
    <property type="component" value="Unassembled WGS sequence"/>
</dbReference>
<feature type="repeat" description="ANK" evidence="3">
    <location>
        <begin position="153"/>
        <end position="185"/>
    </location>
</feature>
<proteinExistence type="predicted"/>
<evidence type="ECO:0000313" key="4">
    <source>
        <dbReference type="EMBL" id="KAL3398849.1"/>
    </source>
</evidence>
<protein>
    <recommendedName>
        <fullName evidence="6">SOCS box domain-containing protein</fullName>
    </recommendedName>
</protein>
<dbReference type="PANTHER" id="PTHR24198">
    <property type="entry name" value="ANKYRIN REPEAT AND PROTEIN KINASE DOMAIN-CONTAINING PROTEIN"/>
    <property type="match status" value="1"/>
</dbReference>
<dbReference type="AlphaFoldDB" id="A0ABD2X264"/>
<evidence type="ECO:0000313" key="5">
    <source>
        <dbReference type="Proteomes" id="UP001627154"/>
    </source>
</evidence>
<dbReference type="PANTHER" id="PTHR24198:SF165">
    <property type="entry name" value="ANKYRIN REPEAT-CONTAINING PROTEIN-RELATED"/>
    <property type="match status" value="1"/>
</dbReference>
<dbReference type="EMBL" id="JBJJXI010000059">
    <property type="protein sequence ID" value="KAL3398849.1"/>
    <property type="molecule type" value="Genomic_DNA"/>
</dbReference>
<evidence type="ECO:0000256" key="2">
    <source>
        <dbReference type="ARBA" id="ARBA00023043"/>
    </source>
</evidence>
<keyword evidence="1" id="KW-0677">Repeat</keyword>